<feature type="compositionally biased region" description="Low complexity" evidence="1">
    <location>
        <begin position="148"/>
        <end position="161"/>
    </location>
</feature>
<dbReference type="AlphaFoldDB" id="A0A6C0CDU0"/>
<feature type="compositionally biased region" description="Low complexity" evidence="1">
    <location>
        <begin position="42"/>
        <end position="56"/>
    </location>
</feature>
<protein>
    <submittedName>
        <fullName evidence="3">Uncharacterized protein</fullName>
    </submittedName>
</protein>
<feature type="region of interest" description="Disordered" evidence="1">
    <location>
        <begin position="138"/>
        <end position="161"/>
    </location>
</feature>
<dbReference type="EMBL" id="MN739392">
    <property type="protein sequence ID" value="QHT02312.1"/>
    <property type="molecule type" value="Genomic_DNA"/>
</dbReference>
<accession>A0A6C0CDU0</accession>
<keyword evidence="2" id="KW-0472">Membrane</keyword>
<evidence type="ECO:0000256" key="2">
    <source>
        <dbReference type="SAM" id="Phobius"/>
    </source>
</evidence>
<reference evidence="3" key="1">
    <citation type="journal article" date="2020" name="Nature">
        <title>Giant virus diversity and host interactions through global metagenomics.</title>
        <authorList>
            <person name="Schulz F."/>
            <person name="Roux S."/>
            <person name="Paez-Espino D."/>
            <person name="Jungbluth S."/>
            <person name="Walsh D.A."/>
            <person name="Denef V.J."/>
            <person name="McMahon K.D."/>
            <person name="Konstantinidis K.T."/>
            <person name="Eloe-Fadrosh E.A."/>
            <person name="Kyrpides N.C."/>
            <person name="Woyke T."/>
        </authorList>
    </citation>
    <scope>NUCLEOTIDE SEQUENCE</scope>
    <source>
        <strain evidence="3">GVMAG-M-3300020565-3</strain>
    </source>
</reference>
<feature type="compositionally biased region" description="Polar residues" evidence="1">
    <location>
        <begin position="138"/>
        <end position="147"/>
    </location>
</feature>
<feature type="transmembrane region" description="Helical" evidence="2">
    <location>
        <begin position="328"/>
        <end position="354"/>
    </location>
</feature>
<keyword evidence="2" id="KW-0812">Transmembrane</keyword>
<evidence type="ECO:0000313" key="3">
    <source>
        <dbReference type="EMBL" id="QHT02312.1"/>
    </source>
</evidence>
<name>A0A6C0CDU0_9ZZZZ</name>
<evidence type="ECO:0000256" key="1">
    <source>
        <dbReference type="SAM" id="MobiDB-lite"/>
    </source>
</evidence>
<organism evidence="3">
    <name type="scientific">viral metagenome</name>
    <dbReference type="NCBI Taxonomy" id="1070528"/>
    <lineage>
        <taxon>unclassified sequences</taxon>
        <taxon>metagenomes</taxon>
        <taxon>organismal metagenomes</taxon>
    </lineage>
</organism>
<sequence length="383" mass="40665">MNYSTLQEAYNIDTFEKKARPSHKSRNASVATGAGNGGNGGNASQSSSSSSNNPSSVETSKLALSSCSPLQAPTYNIPISNDCKREHEAAMNVYTSANNNMANMMNTIPSSASASSSASGAGTGANIDTFGNNSANPINSFSANTNNSLPLTQSQQQTSQSSLLPAQNLFNGNNNVMPYYDEDLEQYFNISNLNDEVHYNANNNTKIASYLPNNNKQSYTNNDTAEYTNNNTNIKNGNNLLNNSSYNLTTEEKKSAEEAIAYLKSIEDKINGNGVASGYNRNTIADPVIPAINTGPTGFKTPTPTPAVAPVAPAVAPAPTKAASADNYIYNAIFNISILLIIGIAIILLCDQIVELSINIGMKRTIHILEPFIRAHAAAAQAQ</sequence>
<proteinExistence type="predicted"/>
<feature type="region of interest" description="Disordered" evidence="1">
    <location>
        <begin position="1"/>
        <end position="62"/>
    </location>
</feature>
<keyword evidence="2" id="KW-1133">Transmembrane helix</keyword>